<name>A0AA39P2Q4_9AGAR</name>
<proteinExistence type="predicted"/>
<dbReference type="Proteomes" id="UP001175227">
    <property type="component" value="Unassembled WGS sequence"/>
</dbReference>
<dbReference type="EMBL" id="JAUEPR010000020">
    <property type="protein sequence ID" value="KAK0476463.1"/>
    <property type="molecule type" value="Genomic_DNA"/>
</dbReference>
<feature type="non-terminal residue" evidence="2">
    <location>
        <position position="284"/>
    </location>
</feature>
<accession>A0AA39P2Q4</accession>
<sequence length="284" mass="31543">MSLLQWLSNALRRVFCGHAGGRSLLKAILLLWRFFQRFFQRFSRTRDDGAPDKQPRRLSDQVLYLSRGVELPTKCTMSLAVNEPVTAVVYRSALPNNPRSSHDISPMSAASLSRTGLAFETDLNPPDGLSPLNDISSTTYNSATDPHLNSADVRTKLASGQGGLSSSSEAAAVPQPLTTGQCDVQNQDDIPNLHDVYPHIYPTTPLDIEFFFQDRPRKPFNPDHNLIAPLTTAFFLHDVPHGWSMHIHPRGPRYYVHESHASATTSSMPSMSYFSLPLQVITDA</sequence>
<feature type="non-terminal residue" evidence="2">
    <location>
        <position position="1"/>
    </location>
</feature>
<feature type="region of interest" description="Disordered" evidence="1">
    <location>
        <begin position="120"/>
        <end position="184"/>
    </location>
</feature>
<dbReference type="AlphaFoldDB" id="A0AA39P2Q4"/>
<gene>
    <name evidence="2" type="ORF">IW261DRAFT_1609630</name>
</gene>
<reference evidence="2" key="1">
    <citation type="submission" date="2023-06" db="EMBL/GenBank/DDBJ databases">
        <authorList>
            <consortium name="Lawrence Berkeley National Laboratory"/>
            <person name="Ahrendt S."/>
            <person name="Sahu N."/>
            <person name="Indic B."/>
            <person name="Wong-Bajracharya J."/>
            <person name="Merenyi Z."/>
            <person name="Ke H.-M."/>
            <person name="Monk M."/>
            <person name="Kocsube S."/>
            <person name="Drula E."/>
            <person name="Lipzen A."/>
            <person name="Balint B."/>
            <person name="Henrissat B."/>
            <person name="Andreopoulos B."/>
            <person name="Martin F.M."/>
            <person name="Harder C.B."/>
            <person name="Rigling D."/>
            <person name="Ford K.L."/>
            <person name="Foster G.D."/>
            <person name="Pangilinan J."/>
            <person name="Papanicolaou A."/>
            <person name="Barry K."/>
            <person name="LaButti K."/>
            <person name="Viragh M."/>
            <person name="Koriabine M."/>
            <person name="Yan M."/>
            <person name="Riley R."/>
            <person name="Champramary S."/>
            <person name="Plett K.L."/>
            <person name="Tsai I.J."/>
            <person name="Slot J."/>
            <person name="Sipos G."/>
            <person name="Plett J."/>
            <person name="Nagy L.G."/>
            <person name="Grigoriev I.V."/>
        </authorList>
    </citation>
    <scope>NUCLEOTIDE SEQUENCE</scope>
    <source>
        <strain evidence="2">ICMP 16352</strain>
    </source>
</reference>
<comment type="caution">
    <text evidence="2">The sequence shown here is derived from an EMBL/GenBank/DDBJ whole genome shotgun (WGS) entry which is preliminary data.</text>
</comment>
<evidence type="ECO:0000313" key="3">
    <source>
        <dbReference type="Proteomes" id="UP001175227"/>
    </source>
</evidence>
<feature type="compositionally biased region" description="Polar residues" evidence="1">
    <location>
        <begin position="133"/>
        <end position="144"/>
    </location>
</feature>
<organism evidence="2 3">
    <name type="scientific">Armillaria novae-zelandiae</name>
    <dbReference type="NCBI Taxonomy" id="153914"/>
    <lineage>
        <taxon>Eukaryota</taxon>
        <taxon>Fungi</taxon>
        <taxon>Dikarya</taxon>
        <taxon>Basidiomycota</taxon>
        <taxon>Agaricomycotina</taxon>
        <taxon>Agaricomycetes</taxon>
        <taxon>Agaricomycetidae</taxon>
        <taxon>Agaricales</taxon>
        <taxon>Marasmiineae</taxon>
        <taxon>Physalacriaceae</taxon>
        <taxon>Armillaria</taxon>
    </lineage>
</organism>
<keyword evidence="3" id="KW-1185">Reference proteome</keyword>
<protein>
    <submittedName>
        <fullName evidence="2">Uncharacterized protein</fullName>
    </submittedName>
</protein>
<evidence type="ECO:0000256" key="1">
    <source>
        <dbReference type="SAM" id="MobiDB-lite"/>
    </source>
</evidence>
<evidence type="ECO:0000313" key="2">
    <source>
        <dbReference type="EMBL" id="KAK0476463.1"/>
    </source>
</evidence>